<evidence type="ECO:0000313" key="3">
    <source>
        <dbReference type="Proteomes" id="UP001143463"/>
    </source>
</evidence>
<dbReference type="EMBL" id="BSFQ01000009">
    <property type="protein sequence ID" value="GLL11619.1"/>
    <property type="molecule type" value="Genomic_DNA"/>
</dbReference>
<sequence length="66" mass="6890">MPDRHTAWGASGWGCNAREPWAPPLFTAAPAADERGPAGRASLVVLAVLSLLLAGTAYAYGVLHLF</sequence>
<accession>A0A9W6L5V7</accession>
<comment type="caution">
    <text evidence="2">The sequence shown here is derived from an EMBL/GenBank/DDBJ whole genome shotgun (WGS) entry which is preliminary data.</text>
</comment>
<feature type="transmembrane region" description="Helical" evidence="1">
    <location>
        <begin position="43"/>
        <end position="63"/>
    </location>
</feature>
<reference evidence="2" key="1">
    <citation type="journal article" date="2014" name="Int. J. Syst. Evol. Microbiol.">
        <title>Complete genome sequence of Corynebacterium casei LMG S-19264T (=DSM 44701T), isolated from a smear-ripened cheese.</title>
        <authorList>
            <consortium name="US DOE Joint Genome Institute (JGI-PGF)"/>
            <person name="Walter F."/>
            <person name="Albersmeier A."/>
            <person name="Kalinowski J."/>
            <person name="Ruckert C."/>
        </authorList>
    </citation>
    <scope>NUCLEOTIDE SEQUENCE</scope>
    <source>
        <strain evidence="2">VKM Ac-1069</strain>
    </source>
</reference>
<evidence type="ECO:0000256" key="1">
    <source>
        <dbReference type="SAM" id="Phobius"/>
    </source>
</evidence>
<keyword evidence="3" id="KW-1185">Reference proteome</keyword>
<organism evidence="2 3">
    <name type="scientific">Pseudonocardia halophobica</name>
    <dbReference type="NCBI Taxonomy" id="29401"/>
    <lineage>
        <taxon>Bacteria</taxon>
        <taxon>Bacillati</taxon>
        <taxon>Actinomycetota</taxon>
        <taxon>Actinomycetes</taxon>
        <taxon>Pseudonocardiales</taxon>
        <taxon>Pseudonocardiaceae</taxon>
        <taxon>Pseudonocardia</taxon>
    </lineage>
</organism>
<evidence type="ECO:0000313" key="2">
    <source>
        <dbReference type="EMBL" id="GLL11619.1"/>
    </source>
</evidence>
<reference evidence="2" key="2">
    <citation type="submission" date="2023-01" db="EMBL/GenBank/DDBJ databases">
        <authorList>
            <person name="Sun Q."/>
            <person name="Evtushenko L."/>
        </authorList>
    </citation>
    <scope>NUCLEOTIDE SEQUENCE</scope>
    <source>
        <strain evidence="2">VKM Ac-1069</strain>
    </source>
</reference>
<keyword evidence="1" id="KW-0812">Transmembrane</keyword>
<gene>
    <name evidence="2" type="ORF">GCM10017577_27600</name>
</gene>
<dbReference type="AlphaFoldDB" id="A0A9W6L5V7"/>
<dbReference type="Proteomes" id="UP001143463">
    <property type="component" value="Unassembled WGS sequence"/>
</dbReference>
<keyword evidence="1" id="KW-1133">Transmembrane helix</keyword>
<proteinExistence type="predicted"/>
<name>A0A9W6L5V7_9PSEU</name>
<protein>
    <submittedName>
        <fullName evidence="2">Uncharacterized protein</fullName>
    </submittedName>
</protein>
<dbReference type="RefSeq" id="WP_037048455.1">
    <property type="nucleotide sequence ID" value="NZ_BAAAUZ010000045.1"/>
</dbReference>
<keyword evidence="1" id="KW-0472">Membrane</keyword>